<protein>
    <recommendedName>
        <fullName evidence="3">Integrase</fullName>
    </recommendedName>
</protein>
<dbReference type="Proteomes" id="UP000535276">
    <property type="component" value="Unassembled WGS sequence"/>
</dbReference>
<evidence type="ECO:0000313" key="2">
    <source>
        <dbReference type="Proteomes" id="UP000535276"/>
    </source>
</evidence>
<proteinExistence type="predicted"/>
<comment type="caution">
    <text evidence="1">The sequence shown here is derived from an EMBL/GenBank/DDBJ whole genome shotgun (WGS) entry which is preliminary data.</text>
</comment>
<gene>
    <name evidence="1" type="ORF">GGI64_004522</name>
</gene>
<evidence type="ECO:0008006" key="3">
    <source>
        <dbReference type="Google" id="ProtNLM"/>
    </source>
</evidence>
<sequence>MGLTLKYVRVTSAGTFHYRRRVPKEMAVSTGQTEFKRLLGKSEREALRNYPFLGGSIYPDTRTALDMG</sequence>
<evidence type="ECO:0000313" key="1">
    <source>
        <dbReference type="EMBL" id="NYJ13438.1"/>
    </source>
</evidence>
<name>A0A7Z0E271_RHILE</name>
<reference evidence="1 2" key="1">
    <citation type="submission" date="2020-07" db="EMBL/GenBank/DDBJ databases">
        <title>Genomic Encyclopedia of Type Strains, Phase IV (KMG-V): Genome sequencing to study the core and pangenomes of soil and plant-associated prokaryotes.</title>
        <authorList>
            <person name="Whitman W."/>
        </authorList>
    </citation>
    <scope>NUCLEOTIDE SEQUENCE [LARGE SCALE GENOMIC DNA]</scope>
    <source>
        <strain evidence="1 2">SEMIA 4052</strain>
    </source>
</reference>
<accession>A0A7Z0E271</accession>
<dbReference type="EMBL" id="JACBZV010000008">
    <property type="protein sequence ID" value="NYJ13438.1"/>
    <property type="molecule type" value="Genomic_DNA"/>
</dbReference>
<dbReference type="AlphaFoldDB" id="A0A7Z0E271"/>
<organism evidence="1 2">
    <name type="scientific">Rhizobium leguminosarum</name>
    <dbReference type="NCBI Taxonomy" id="384"/>
    <lineage>
        <taxon>Bacteria</taxon>
        <taxon>Pseudomonadati</taxon>
        <taxon>Pseudomonadota</taxon>
        <taxon>Alphaproteobacteria</taxon>
        <taxon>Hyphomicrobiales</taxon>
        <taxon>Rhizobiaceae</taxon>
        <taxon>Rhizobium/Agrobacterium group</taxon>
        <taxon>Rhizobium</taxon>
    </lineage>
</organism>